<name>A0A227FNI5_VIBPH</name>
<sequence>AIPRRTNKNVLWFFFASSFVMTPNTKGSIIAAVAVLEIHIERPALTPNSINTATDIRPRAISNTLSASA</sequence>
<dbReference type="EMBL" id="NIXT01005864">
    <property type="protein sequence ID" value="OXD83152.1"/>
    <property type="molecule type" value="Genomic_DNA"/>
</dbReference>
<dbReference type="AlphaFoldDB" id="A0A227FNI5"/>
<feature type="non-terminal residue" evidence="1">
    <location>
        <position position="69"/>
    </location>
</feature>
<comment type="caution">
    <text evidence="1">The sequence shown here is derived from an EMBL/GenBank/DDBJ whole genome shotgun (WGS) entry which is preliminary data.</text>
</comment>
<gene>
    <name evidence="1" type="ORF">CA163_40765</name>
</gene>
<feature type="non-terminal residue" evidence="1">
    <location>
        <position position="1"/>
    </location>
</feature>
<organism evidence="1 2">
    <name type="scientific">Vibrio parahaemolyticus</name>
    <dbReference type="NCBI Taxonomy" id="670"/>
    <lineage>
        <taxon>Bacteria</taxon>
        <taxon>Pseudomonadati</taxon>
        <taxon>Pseudomonadota</taxon>
        <taxon>Gammaproteobacteria</taxon>
        <taxon>Vibrionales</taxon>
        <taxon>Vibrionaceae</taxon>
        <taxon>Vibrio</taxon>
    </lineage>
</organism>
<proteinExistence type="predicted"/>
<accession>A0A227FNI5</accession>
<evidence type="ECO:0000313" key="2">
    <source>
        <dbReference type="Proteomes" id="UP000214596"/>
    </source>
</evidence>
<evidence type="ECO:0000313" key="1">
    <source>
        <dbReference type="EMBL" id="OXD83152.1"/>
    </source>
</evidence>
<protein>
    <submittedName>
        <fullName evidence="1">Uncharacterized protein</fullName>
    </submittedName>
</protein>
<reference evidence="1 2" key="1">
    <citation type="journal article" date="2017" name="Appl. Environ. Microbiol.">
        <title>Parallel evolution of two clades of a major Atlantic endemic Vibrio parahaemolyticus pathogen lineage by independent acquisition of related pathogenicity islands.</title>
        <authorList>
            <person name="Xu F."/>
            <person name="Gonzalez-Escalona N."/>
            <person name="Drees K.P."/>
            <person name="Sebra R.P."/>
            <person name="Cooper V.S."/>
            <person name="Jones S.H."/>
            <person name="Whistler C.A."/>
        </authorList>
    </citation>
    <scope>NUCLEOTIDE SEQUENCE [LARGE SCALE GENOMIC DNA]</scope>
    <source>
        <strain evidence="1 2">MAVP-3</strain>
    </source>
</reference>
<dbReference type="Proteomes" id="UP000214596">
    <property type="component" value="Unassembled WGS sequence"/>
</dbReference>